<keyword evidence="2 5" id="KW-0479">Metal-binding</keyword>
<feature type="binding site" evidence="5">
    <location>
        <position position="155"/>
    </location>
    <ligand>
        <name>[4Fe-4S] cluster</name>
        <dbReference type="ChEBI" id="CHEBI:49883"/>
    </ligand>
</feature>
<sequence>MTNMINVTPSAQEYLADLIAKKDFECNIRIFVSDPGTPRAETCLAFCKPEESKDSDHVVKYEKFSLFIEELSMPYLDDAEVNYDKDNFGGQLTIKAPSSRVPRVGEDASLEDKVNYVLYSEINPQLASHGGNVHLQEITKDNYVVLQFGGGCQGCGMVDVTLKEGIEKTLLDQVPEIKGVRDVTDHTDNENAYYK</sequence>
<reference evidence="8 9" key="1">
    <citation type="journal article" date="2018" name="Microbiome">
        <title>Fine metagenomic profile of the Mediterranean stratified and mixed water columns revealed by assembly and recruitment.</title>
        <authorList>
            <person name="Haro-Moreno J.M."/>
            <person name="Lopez-Perez M."/>
            <person name="De La Torre J.R."/>
            <person name="Picazo A."/>
            <person name="Camacho A."/>
            <person name="Rodriguez-Valera F."/>
        </authorList>
    </citation>
    <scope>NUCLEOTIDE SEQUENCE [LARGE SCALE GENOMIC DNA]</scope>
    <source>
        <strain evidence="8">MED-G83</strain>
    </source>
</reference>
<dbReference type="PANTHER" id="PTHR11178:SF51">
    <property type="entry name" value="FE_S BIOGENESIS PROTEIN NFUA"/>
    <property type="match status" value="1"/>
</dbReference>
<dbReference type="Gene3D" id="2.60.300.12">
    <property type="entry name" value="HesB-like domain"/>
    <property type="match status" value="1"/>
</dbReference>
<dbReference type="AlphaFoldDB" id="A0A368BLJ0"/>
<dbReference type="InterPro" id="IPR001075">
    <property type="entry name" value="NIF_FeS_clus_asmbl_NifU_C"/>
</dbReference>
<accession>A0A368BLJ0</accession>
<evidence type="ECO:0000256" key="4">
    <source>
        <dbReference type="ARBA" id="ARBA00023014"/>
    </source>
</evidence>
<evidence type="ECO:0000259" key="7">
    <source>
        <dbReference type="Pfam" id="PF01521"/>
    </source>
</evidence>
<evidence type="ECO:0000256" key="2">
    <source>
        <dbReference type="ARBA" id="ARBA00022723"/>
    </source>
</evidence>
<name>A0A368BLJ0_9GAMM</name>
<dbReference type="HAMAP" id="MF_01637">
    <property type="entry name" value="Fe_S_biogen_NfuA"/>
    <property type="match status" value="1"/>
</dbReference>
<dbReference type="InterPro" id="IPR017726">
    <property type="entry name" value="Fe/S_biogenesis_protein_NfuA"/>
</dbReference>
<feature type="binding site" evidence="5">
    <location>
        <position position="152"/>
    </location>
    <ligand>
        <name>[4Fe-4S] cluster</name>
        <dbReference type="ChEBI" id="CHEBI:49883"/>
    </ligand>
</feature>
<protein>
    <recommendedName>
        <fullName evidence="5">Fe/S biogenesis protein NfuA</fullName>
    </recommendedName>
</protein>
<comment type="cofactor">
    <cofactor evidence="5">
        <name>[4Fe-4S] cluster</name>
        <dbReference type="ChEBI" id="CHEBI:49883"/>
    </cofactor>
    <text evidence="5">Binds 1 [4Fe-4S] cluster per subunit. The cluster is presumably bound at the interface of two monomers.</text>
</comment>
<dbReference type="GO" id="GO:0016226">
    <property type="term" value="P:iron-sulfur cluster assembly"/>
    <property type="evidence" value="ECO:0007669"/>
    <property type="project" value="UniProtKB-UniRule"/>
</dbReference>
<feature type="domain" description="Core" evidence="7">
    <location>
        <begin position="5"/>
        <end position="97"/>
    </location>
</feature>
<dbReference type="InterPro" id="IPR035903">
    <property type="entry name" value="HesB-like_dom_sf"/>
</dbReference>
<dbReference type="PANTHER" id="PTHR11178">
    <property type="entry name" value="IRON-SULFUR CLUSTER SCAFFOLD PROTEIN NFU-RELATED"/>
    <property type="match status" value="1"/>
</dbReference>
<dbReference type="NCBIfam" id="TIGR03341">
    <property type="entry name" value="YhgI_GntY"/>
    <property type="match status" value="1"/>
</dbReference>
<dbReference type="SUPFAM" id="SSF89360">
    <property type="entry name" value="HesB-like domain"/>
    <property type="match status" value="1"/>
</dbReference>
<evidence type="ECO:0000256" key="5">
    <source>
        <dbReference type="HAMAP-Rule" id="MF_01637"/>
    </source>
</evidence>
<comment type="similarity">
    <text evidence="5">Belongs to the NfuA family.</text>
</comment>
<dbReference type="Proteomes" id="UP000252147">
    <property type="component" value="Unassembled WGS sequence"/>
</dbReference>
<dbReference type="Pfam" id="PF01106">
    <property type="entry name" value="NifU"/>
    <property type="match status" value="1"/>
</dbReference>
<comment type="function">
    <text evidence="5">Involved in iron-sulfur cluster biogenesis. Binds a 4Fe-4S cluster, can transfer this cluster to apoproteins, and thereby intervenes in the maturation of Fe/S proteins. Could also act as a scaffold/chaperone for damaged Fe/S proteins.</text>
</comment>
<dbReference type="InterPro" id="IPR000361">
    <property type="entry name" value="ATAP_core_dom"/>
</dbReference>
<evidence type="ECO:0000259" key="6">
    <source>
        <dbReference type="Pfam" id="PF01106"/>
    </source>
</evidence>
<dbReference type="Pfam" id="PF01521">
    <property type="entry name" value="Fe-S_biosyn"/>
    <property type="match status" value="1"/>
</dbReference>
<dbReference type="InterPro" id="IPR034904">
    <property type="entry name" value="FSCA_dom_sf"/>
</dbReference>
<keyword evidence="3 5" id="KW-0408">Iron</keyword>
<comment type="caution">
    <text evidence="8">The sequence shown here is derived from an EMBL/GenBank/DDBJ whole genome shotgun (WGS) entry which is preliminary data.</text>
</comment>
<dbReference type="GO" id="GO:0005506">
    <property type="term" value="F:iron ion binding"/>
    <property type="evidence" value="ECO:0007669"/>
    <property type="project" value="InterPro"/>
</dbReference>
<organism evidence="8 9">
    <name type="scientific">SAR86 cluster bacterium</name>
    <dbReference type="NCBI Taxonomy" id="2030880"/>
    <lineage>
        <taxon>Bacteria</taxon>
        <taxon>Pseudomonadati</taxon>
        <taxon>Pseudomonadota</taxon>
        <taxon>Gammaproteobacteria</taxon>
        <taxon>SAR86 cluster</taxon>
    </lineage>
</organism>
<evidence type="ECO:0000256" key="1">
    <source>
        <dbReference type="ARBA" id="ARBA00022485"/>
    </source>
</evidence>
<dbReference type="Gene3D" id="3.30.300.130">
    <property type="entry name" value="Fe-S cluster assembly (FSCA)"/>
    <property type="match status" value="1"/>
</dbReference>
<keyword evidence="4 5" id="KW-0411">Iron-sulfur</keyword>
<keyword evidence="1 5" id="KW-0004">4Fe-4S</keyword>
<evidence type="ECO:0000313" key="9">
    <source>
        <dbReference type="Proteomes" id="UP000252147"/>
    </source>
</evidence>
<comment type="subunit">
    <text evidence="5">Homodimer.</text>
</comment>
<dbReference type="EMBL" id="QOPD01000007">
    <property type="protein sequence ID" value="RCL37727.1"/>
    <property type="molecule type" value="Genomic_DNA"/>
</dbReference>
<evidence type="ECO:0000313" key="8">
    <source>
        <dbReference type="EMBL" id="RCL37727.1"/>
    </source>
</evidence>
<evidence type="ECO:0000256" key="3">
    <source>
        <dbReference type="ARBA" id="ARBA00023004"/>
    </source>
</evidence>
<dbReference type="GO" id="GO:0051539">
    <property type="term" value="F:4 iron, 4 sulfur cluster binding"/>
    <property type="evidence" value="ECO:0007669"/>
    <property type="project" value="UniProtKB-UniRule"/>
</dbReference>
<proteinExistence type="inferred from homology"/>
<feature type="domain" description="NIF system FeS cluster assembly NifU C-terminal" evidence="6">
    <location>
        <begin position="114"/>
        <end position="180"/>
    </location>
</feature>
<dbReference type="GO" id="GO:0051604">
    <property type="term" value="P:protein maturation"/>
    <property type="evidence" value="ECO:0007669"/>
    <property type="project" value="UniProtKB-UniRule"/>
</dbReference>
<dbReference type="SUPFAM" id="SSF117916">
    <property type="entry name" value="Fe-S cluster assembly (FSCA) domain-like"/>
    <property type="match status" value="1"/>
</dbReference>
<gene>
    <name evidence="5 8" type="primary">nfuA</name>
    <name evidence="8" type="ORF">DBW97_04115</name>
</gene>